<evidence type="ECO:0000313" key="3">
    <source>
        <dbReference type="EMBL" id="GBE88921.1"/>
    </source>
</evidence>
<dbReference type="InterPro" id="IPR048958">
    <property type="entry name" value="Polysacc_lyase_14"/>
</dbReference>
<dbReference type="GO" id="GO:0016829">
    <property type="term" value="F:lyase activity"/>
    <property type="evidence" value="ECO:0007669"/>
    <property type="project" value="UniProtKB-KW"/>
</dbReference>
<accession>A0A401H3D6</accession>
<evidence type="ECO:0000256" key="1">
    <source>
        <dbReference type="SAM" id="SignalP"/>
    </source>
</evidence>
<sequence length="298" mass="32083">MFCLPFFLANAIGFAAAQTSSASAIASQYSLSTSTKLPMPTKTMASSSATSFVKASWAATGVDGAPNMAFVPDPFPTATASPVLRVTYPSGSYSHPNTAGAQFYSHWEAPSGTKWHSMLLSYEVAFDSGFTWVKGGKLPGLRGGTDTADCSGGHIANGSNCFSSRLMWRTNGAGEVYAYFLLPEGLCNDPDFICNADNYGTSIDRGSFSWNSGEWSKVTLLVRLNNPVDNANGQVTLYHDDVEALHESNLQYRNSSVVDIGGLFFSTFFGRSTSDWAPPSDMHAYFRNFEMWAASVAV</sequence>
<keyword evidence="4" id="KW-1185">Reference proteome</keyword>
<dbReference type="PANTHER" id="PTHR40124">
    <property type="match status" value="1"/>
</dbReference>
<dbReference type="Pfam" id="PF21294">
    <property type="entry name" value="Polysacc_lyase_14"/>
    <property type="match status" value="1"/>
</dbReference>
<keyword evidence="3" id="KW-0456">Lyase</keyword>
<name>A0A401H3D6_9APHY</name>
<gene>
    <name evidence="3" type="ORF">SCP_1403290</name>
</gene>
<feature type="domain" description="Polysaccharide lyase 14" evidence="2">
    <location>
        <begin position="79"/>
        <end position="289"/>
    </location>
</feature>
<dbReference type="Proteomes" id="UP000287166">
    <property type="component" value="Unassembled WGS sequence"/>
</dbReference>
<feature type="chain" id="PRO_5019021824" evidence="1">
    <location>
        <begin position="18"/>
        <end position="298"/>
    </location>
</feature>
<evidence type="ECO:0000313" key="4">
    <source>
        <dbReference type="Proteomes" id="UP000287166"/>
    </source>
</evidence>
<dbReference type="InParanoid" id="A0A401H3D6"/>
<evidence type="ECO:0000259" key="2">
    <source>
        <dbReference type="Pfam" id="PF21294"/>
    </source>
</evidence>
<dbReference type="PANTHER" id="PTHR40124:SF1">
    <property type="entry name" value="DISAGGREGATASE RELATED REPEAT PROTEIN"/>
    <property type="match status" value="1"/>
</dbReference>
<comment type="caution">
    <text evidence="3">The sequence shown here is derived from an EMBL/GenBank/DDBJ whole genome shotgun (WGS) entry which is preliminary data.</text>
</comment>
<keyword evidence="1" id="KW-0732">Signal</keyword>
<dbReference type="EMBL" id="BFAD01000014">
    <property type="protein sequence ID" value="GBE88921.1"/>
    <property type="molecule type" value="Genomic_DNA"/>
</dbReference>
<dbReference type="GeneID" id="38785838"/>
<protein>
    <submittedName>
        <fullName evidence="3">Polysaccharide lyase family 14 protein</fullName>
    </submittedName>
</protein>
<dbReference type="RefSeq" id="XP_027619834.1">
    <property type="nucleotide sequence ID" value="XM_027764033.1"/>
</dbReference>
<dbReference type="Gene3D" id="2.60.120.200">
    <property type="match status" value="1"/>
</dbReference>
<organism evidence="3 4">
    <name type="scientific">Sparassis crispa</name>
    <dbReference type="NCBI Taxonomy" id="139825"/>
    <lineage>
        <taxon>Eukaryota</taxon>
        <taxon>Fungi</taxon>
        <taxon>Dikarya</taxon>
        <taxon>Basidiomycota</taxon>
        <taxon>Agaricomycotina</taxon>
        <taxon>Agaricomycetes</taxon>
        <taxon>Polyporales</taxon>
        <taxon>Sparassidaceae</taxon>
        <taxon>Sparassis</taxon>
    </lineage>
</organism>
<feature type="signal peptide" evidence="1">
    <location>
        <begin position="1"/>
        <end position="17"/>
    </location>
</feature>
<dbReference type="AlphaFoldDB" id="A0A401H3D6"/>
<dbReference type="OrthoDB" id="2395160at2759"/>
<proteinExistence type="predicted"/>
<reference evidence="3 4" key="1">
    <citation type="journal article" date="2018" name="Sci. Rep.">
        <title>Genome sequence of the cauliflower mushroom Sparassis crispa (Hanabiratake) and its association with beneficial usage.</title>
        <authorList>
            <person name="Kiyama R."/>
            <person name="Furutani Y."/>
            <person name="Kawaguchi K."/>
            <person name="Nakanishi T."/>
        </authorList>
    </citation>
    <scope>NUCLEOTIDE SEQUENCE [LARGE SCALE GENOMIC DNA]</scope>
</reference>